<dbReference type="InterPro" id="IPR036388">
    <property type="entry name" value="WH-like_DNA-bd_sf"/>
</dbReference>
<dbReference type="EMBL" id="JAGYPF010000001">
    <property type="protein sequence ID" value="MBS4211695.1"/>
    <property type="molecule type" value="Genomic_DNA"/>
</dbReference>
<dbReference type="SMART" id="SM00345">
    <property type="entry name" value="HTH_GNTR"/>
    <property type="match status" value="1"/>
</dbReference>
<organism evidence="5 6">
    <name type="scientific">Neobacillus rhizophilus</name>
    <dbReference type="NCBI Taxonomy" id="2833579"/>
    <lineage>
        <taxon>Bacteria</taxon>
        <taxon>Bacillati</taxon>
        <taxon>Bacillota</taxon>
        <taxon>Bacilli</taxon>
        <taxon>Bacillales</taxon>
        <taxon>Bacillaceae</taxon>
        <taxon>Neobacillus</taxon>
    </lineage>
</organism>
<dbReference type="SMART" id="SM00895">
    <property type="entry name" value="FCD"/>
    <property type="match status" value="1"/>
</dbReference>
<evidence type="ECO:0000259" key="4">
    <source>
        <dbReference type="PROSITE" id="PS50949"/>
    </source>
</evidence>
<dbReference type="Pfam" id="PF07729">
    <property type="entry name" value="FCD"/>
    <property type="match status" value="1"/>
</dbReference>
<dbReference type="Gene3D" id="1.10.10.10">
    <property type="entry name" value="Winged helix-like DNA-binding domain superfamily/Winged helix DNA-binding domain"/>
    <property type="match status" value="1"/>
</dbReference>
<feature type="domain" description="HTH gntR-type" evidence="4">
    <location>
        <begin position="2"/>
        <end position="69"/>
    </location>
</feature>
<accession>A0A942YU84</accession>
<keyword evidence="1" id="KW-0805">Transcription regulation</keyword>
<dbReference type="Pfam" id="PF00392">
    <property type="entry name" value="GntR"/>
    <property type="match status" value="1"/>
</dbReference>
<dbReference type="InterPro" id="IPR011711">
    <property type="entry name" value="GntR_C"/>
</dbReference>
<dbReference type="PROSITE" id="PS50949">
    <property type="entry name" value="HTH_GNTR"/>
    <property type="match status" value="1"/>
</dbReference>
<dbReference type="CDD" id="cd07377">
    <property type="entry name" value="WHTH_GntR"/>
    <property type="match status" value="1"/>
</dbReference>
<dbReference type="RefSeq" id="WP_213116187.1">
    <property type="nucleotide sequence ID" value="NZ_JAGYPF010000001.1"/>
</dbReference>
<dbReference type="InterPro" id="IPR008920">
    <property type="entry name" value="TF_FadR/GntR_C"/>
</dbReference>
<gene>
    <name evidence="5" type="ORF">KHA99_04365</name>
</gene>
<evidence type="ECO:0000256" key="1">
    <source>
        <dbReference type="ARBA" id="ARBA00023015"/>
    </source>
</evidence>
<keyword evidence="3" id="KW-0804">Transcription</keyword>
<dbReference type="Gene3D" id="1.20.120.530">
    <property type="entry name" value="GntR ligand-binding domain-like"/>
    <property type="match status" value="1"/>
</dbReference>
<dbReference type="GO" id="GO:0003700">
    <property type="term" value="F:DNA-binding transcription factor activity"/>
    <property type="evidence" value="ECO:0007669"/>
    <property type="project" value="InterPro"/>
</dbReference>
<dbReference type="SUPFAM" id="SSF46785">
    <property type="entry name" value="Winged helix' DNA-binding domain"/>
    <property type="match status" value="1"/>
</dbReference>
<dbReference type="InterPro" id="IPR000524">
    <property type="entry name" value="Tscrpt_reg_HTH_GntR"/>
</dbReference>
<comment type="caution">
    <text evidence="5">The sequence shown here is derived from an EMBL/GenBank/DDBJ whole genome shotgun (WGS) entry which is preliminary data.</text>
</comment>
<dbReference type="SUPFAM" id="SSF48008">
    <property type="entry name" value="GntR ligand-binding domain-like"/>
    <property type="match status" value="1"/>
</dbReference>
<evidence type="ECO:0000313" key="5">
    <source>
        <dbReference type="EMBL" id="MBS4211695.1"/>
    </source>
</evidence>
<evidence type="ECO:0000256" key="2">
    <source>
        <dbReference type="ARBA" id="ARBA00023125"/>
    </source>
</evidence>
<protein>
    <submittedName>
        <fullName evidence="5">GntR family transcriptional regulator</fullName>
    </submittedName>
</protein>
<evidence type="ECO:0000313" key="6">
    <source>
        <dbReference type="Proteomes" id="UP000679749"/>
    </source>
</evidence>
<dbReference type="InterPro" id="IPR036390">
    <property type="entry name" value="WH_DNA-bd_sf"/>
</dbReference>
<sequence>MNTKEIEIYKKIKQAIIQQKLRPNMQLVEKEIAEAFGVSRTPVRNVLRRLSYERLVKIIENKGAFVTCSSIEEAKEVFEMRRILESRAVRNACRLSSEEQLRELEKMVKEELSTYQHVDYVEAIQMSGEFHLKIAEMAGNSYFYRYLEDLISLTYVIISIYGRGQEEKSTCLHHLDIFNAIKKRDEDLAEKVTLEHLNDIEDNLRFHENLQIPTTLSEIFHP</sequence>
<dbReference type="AlphaFoldDB" id="A0A942YU84"/>
<keyword evidence="6" id="KW-1185">Reference proteome</keyword>
<keyword evidence="2" id="KW-0238">DNA-binding</keyword>
<dbReference type="PANTHER" id="PTHR43537:SF53">
    <property type="entry name" value="HTH-TYPE TRANSCRIPTIONAL REPRESSOR NANR"/>
    <property type="match status" value="1"/>
</dbReference>
<proteinExistence type="predicted"/>
<dbReference type="GO" id="GO:0003677">
    <property type="term" value="F:DNA binding"/>
    <property type="evidence" value="ECO:0007669"/>
    <property type="project" value="UniProtKB-KW"/>
</dbReference>
<evidence type="ECO:0000256" key="3">
    <source>
        <dbReference type="ARBA" id="ARBA00023163"/>
    </source>
</evidence>
<dbReference type="Proteomes" id="UP000679749">
    <property type="component" value="Unassembled WGS sequence"/>
</dbReference>
<dbReference type="PANTHER" id="PTHR43537">
    <property type="entry name" value="TRANSCRIPTIONAL REGULATOR, GNTR FAMILY"/>
    <property type="match status" value="1"/>
</dbReference>
<reference evidence="5" key="1">
    <citation type="submission" date="2021-05" db="EMBL/GenBank/DDBJ databases">
        <title>Novel Bacillus species.</title>
        <authorList>
            <person name="Liu G."/>
        </authorList>
    </citation>
    <scope>NUCLEOTIDE SEQUENCE</scope>
    <source>
        <strain evidence="5">FJAT-49825</strain>
    </source>
</reference>
<name>A0A942YU84_9BACI</name>